<dbReference type="AlphaFoldDB" id="A0A6A4RPH5"/>
<dbReference type="EMBL" id="VEVO01000041">
    <property type="protein sequence ID" value="KAF0022221.1"/>
    <property type="molecule type" value="Genomic_DNA"/>
</dbReference>
<sequence length="223" mass="25165">MTTKRLKITKLPSREELQKCLSKAAIAIPQLLGKLSTTLLANMTHYVECFALFLFSSDELEEDFTNQKRFLFYGYQCAYWSCLFGQRPGVFANMTDKEVEEAKTLSQDRGYLLHAKKSQDLKARKKVADFMCHDTKTADRFYVANPDHTEAEEVRALVSQSLQQGTTGEKDQQQEQEKEDEEEEMEGGGSSSSSTTTTEDENTAHSSSSAEPQPQDEMEGTLN</sequence>
<feature type="compositionally biased region" description="Acidic residues" evidence="1">
    <location>
        <begin position="214"/>
        <end position="223"/>
    </location>
</feature>
<evidence type="ECO:0000313" key="2">
    <source>
        <dbReference type="EMBL" id="KAF0022199.1"/>
    </source>
</evidence>
<accession>A0A6A4RPH5</accession>
<evidence type="ECO:0000313" key="3">
    <source>
        <dbReference type="EMBL" id="KAF0022221.1"/>
    </source>
</evidence>
<feature type="region of interest" description="Disordered" evidence="1">
    <location>
        <begin position="161"/>
        <end position="223"/>
    </location>
</feature>
<evidence type="ECO:0000256" key="1">
    <source>
        <dbReference type="SAM" id="MobiDB-lite"/>
    </source>
</evidence>
<dbReference type="EMBL" id="VEVO01000045">
    <property type="protein sequence ID" value="KAF0022199.1"/>
    <property type="molecule type" value="Genomic_DNA"/>
</dbReference>
<protein>
    <submittedName>
        <fullName evidence="2">Uncharacterized protein</fullName>
    </submittedName>
</protein>
<gene>
    <name evidence="3" type="ORF">F2P81_025522</name>
    <name evidence="2" type="ORF">F2P81_025548</name>
</gene>
<dbReference type="Proteomes" id="UP000438429">
    <property type="component" value="Unassembled WGS sequence"/>
</dbReference>
<feature type="compositionally biased region" description="Acidic residues" evidence="1">
    <location>
        <begin position="177"/>
        <end position="186"/>
    </location>
</feature>
<organism evidence="2 4">
    <name type="scientific">Scophthalmus maximus</name>
    <name type="common">Turbot</name>
    <name type="synonym">Psetta maxima</name>
    <dbReference type="NCBI Taxonomy" id="52904"/>
    <lineage>
        <taxon>Eukaryota</taxon>
        <taxon>Metazoa</taxon>
        <taxon>Chordata</taxon>
        <taxon>Craniata</taxon>
        <taxon>Vertebrata</taxon>
        <taxon>Euteleostomi</taxon>
        <taxon>Actinopterygii</taxon>
        <taxon>Neopterygii</taxon>
        <taxon>Teleostei</taxon>
        <taxon>Neoteleostei</taxon>
        <taxon>Acanthomorphata</taxon>
        <taxon>Carangaria</taxon>
        <taxon>Pleuronectiformes</taxon>
        <taxon>Pleuronectoidei</taxon>
        <taxon>Scophthalmidae</taxon>
        <taxon>Scophthalmus</taxon>
    </lineage>
</organism>
<proteinExistence type="predicted"/>
<name>A0A6A4RPH5_SCOMX</name>
<reference evidence="2 4" key="1">
    <citation type="submission" date="2019-06" db="EMBL/GenBank/DDBJ databases">
        <title>Draft genomes of female and male turbot (Scophthalmus maximus).</title>
        <authorList>
            <person name="Xu H."/>
            <person name="Xu X.-W."/>
            <person name="Shao C."/>
            <person name="Chen S."/>
        </authorList>
    </citation>
    <scope>NUCLEOTIDE SEQUENCE [LARGE SCALE GENOMIC DNA]</scope>
    <source>
        <strain evidence="2">Ysfricsl-2016a</strain>
        <tissue evidence="2">Blood</tissue>
    </source>
</reference>
<comment type="caution">
    <text evidence="2">The sequence shown here is derived from an EMBL/GenBank/DDBJ whole genome shotgun (WGS) entry which is preliminary data.</text>
</comment>
<evidence type="ECO:0000313" key="4">
    <source>
        <dbReference type="Proteomes" id="UP000438429"/>
    </source>
</evidence>